<dbReference type="AlphaFoldDB" id="A0A0A9GU47"/>
<reference evidence="1" key="1">
    <citation type="submission" date="2014-09" db="EMBL/GenBank/DDBJ databases">
        <authorList>
            <person name="Magalhaes I.L.F."/>
            <person name="Oliveira U."/>
            <person name="Santos F.R."/>
            <person name="Vidigal T.H.D.A."/>
            <person name="Brescovit A.D."/>
            <person name="Santos A.J."/>
        </authorList>
    </citation>
    <scope>NUCLEOTIDE SEQUENCE</scope>
    <source>
        <tissue evidence="1">Shoot tissue taken approximately 20 cm above the soil surface</tissue>
    </source>
</reference>
<accession>A0A0A9GU47</accession>
<name>A0A0A9GU47_ARUDO</name>
<protein>
    <submittedName>
        <fullName evidence="1">Uncharacterized protein</fullName>
    </submittedName>
</protein>
<proteinExistence type="predicted"/>
<dbReference type="EMBL" id="GBRH01169341">
    <property type="protein sequence ID" value="JAE28555.1"/>
    <property type="molecule type" value="Transcribed_RNA"/>
</dbReference>
<evidence type="ECO:0000313" key="1">
    <source>
        <dbReference type="EMBL" id="JAE28555.1"/>
    </source>
</evidence>
<organism evidence="1">
    <name type="scientific">Arundo donax</name>
    <name type="common">Giant reed</name>
    <name type="synonym">Donax arundinaceus</name>
    <dbReference type="NCBI Taxonomy" id="35708"/>
    <lineage>
        <taxon>Eukaryota</taxon>
        <taxon>Viridiplantae</taxon>
        <taxon>Streptophyta</taxon>
        <taxon>Embryophyta</taxon>
        <taxon>Tracheophyta</taxon>
        <taxon>Spermatophyta</taxon>
        <taxon>Magnoliopsida</taxon>
        <taxon>Liliopsida</taxon>
        <taxon>Poales</taxon>
        <taxon>Poaceae</taxon>
        <taxon>PACMAD clade</taxon>
        <taxon>Arundinoideae</taxon>
        <taxon>Arundineae</taxon>
        <taxon>Arundo</taxon>
    </lineage>
</organism>
<sequence>MLSWQFSLWMTVDLRLRQLLVIQSLMLLWRQGNHYIFLCS</sequence>
<reference evidence="1" key="2">
    <citation type="journal article" date="2015" name="Data Brief">
        <title>Shoot transcriptome of the giant reed, Arundo donax.</title>
        <authorList>
            <person name="Barrero R.A."/>
            <person name="Guerrero F.D."/>
            <person name="Moolhuijzen P."/>
            <person name="Goolsby J.A."/>
            <person name="Tidwell J."/>
            <person name="Bellgard S.E."/>
            <person name="Bellgard M.I."/>
        </authorList>
    </citation>
    <scope>NUCLEOTIDE SEQUENCE</scope>
    <source>
        <tissue evidence="1">Shoot tissue taken approximately 20 cm above the soil surface</tissue>
    </source>
</reference>